<dbReference type="EMBL" id="ML977597">
    <property type="protein sequence ID" value="KAF1999214.1"/>
    <property type="molecule type" value="Genomic_DNA"/>
</dbReference>
<feature type="transmembrane region" description="Helical" evidence="2">
    <location>
        <begin position="159"/>
        <end position="180"/>
    </location>
</feature>
<feature type="transmembrane region" description="Helical" evidence="2">
    <location>
        <begin position="314"/>
        <end position="334"/>
    </location>
</feature>
<keyword evidence="2" id="KW-0812">Transmembrane</keyword>
<gene>
    <name evidence="3" type="ORF">P154DRAFT_577151</name>
</gene>
<organism evidence="3 4">
    <name type="scientific">Amniculicola lignicola CBS 123094</name>
    <dbReference type="NCBI Taxonomy" id="1392246"/>
    <lineage>
        <taxon>Eukaryota</taxon>
        <taxon>Fungi</taxon>
        <taxon>Dikarya</taxon>
        <taxon>Ascomycota</taxon>
        <taxon>Pezizomycotina</taxon>
        <taxon>Dothideomycetes</taxon>
        <taxon>Pleosporomycetidae</taxon>
        <taxon>Pleosporales</taxon>
        <taxon>Amniculicolaceae</taxon>
        <taxon>Amniculicola</taxon>
    </lineage>
</organism>
<evidence type="ECO:0000313" key="4">
    <source>
        <dbReference type="Proteomes" id="UP000799779"/>
    </source>
</evidence>
<reference evidence="3" key="1">
    <citation type="journal article" date="2020" name="Stud. Mycol.">
        <title>101 Dothideomycetes genomes: a test case for predicting lifestyles and emergence of pathogens.</title>
        <authorList>
            <person name="Haridas S."/>
            <person name="Albert R."/>
            <person name="Binder M."/>
            <person name="Bloem J."/>
            <person name="Labutti K."/>
            <person name="Salamov A."/>
            <person name="Andreopoulos B."/>
            <person name="Baker S."/>
            <person name="Barry K."/>
            <person name="Bills G."/>
            <person name="Bluhm B."/>
            <person name="Cannon C."/>
            <person name="Castanera R."/>
            <person name="Culley D."/>
            <person name="Daum C."/>
            <person name="Ezra D."/>
            <person name="Gonzalez J."/>
            <person name="Henrissat B."/>
            <person name="Kuo A."/>
            <person name="Liang C."/>
            <person name="Lipzen A."/>
            <person name="Lutzoni F."/>
            <person name="Magnuson J."/>
            <person name="Mondo S."/>
            <person name="Nolan M."/>
            <person name="Ohm R."/>
            <person name="Pangilinan J."/>
            <person name="Park H.-J."/>
            <person name="Ramirez L."/>
            <person name="Alfaro M."/>
            <person name="Sun H."/>
            <person name="Tritt A."/>
            <person name="Yoshinaga Y."/>
            <person name="Zwiers L.-H."/>
            <person name="Turgeon B."/>
            <person name="Goodwin S."/>
            <person name="Spatafora J."/>
            <person name="Crous P."/>
            <person name="Grigoriev I."/>
        </authorList>
    </citation>
    <scope>NUCLEOTIDE SEQUENCE</scope>
    <source>
        <strain evidence="3">CBS 123094</strain>
    </source>
</reference>
<feature type="transmembrane region" description="Helical" evidence="2">
    <location>
        <begin position="450"/>
        <end position="468"/>
    </location>
</feature>
<feature type="transmembrane region" description="Helical" evidence="2">
    <location>
        <begin position="31"/>
        <end position="56"/>
    </location>
</feature>
<keyword evidence="2" id="KW-0472">Membrane</keyword>
<dbReference type="Proteomes" id="UP000799779">
    <property type="component" value="Unassembled WGS sequence"/>
</dbReference>
<evidence type="ECO:0000256" key="2">
    <source>
        <dbReference type="SAM" id="Phobius"/>
    </source>
</evidence>
<feature type="transmembrane region" description="Helical" evidence="2">
    <location>
        <begin position="270"/>
        <end position="294"/>
    </location>
</feature>
<feature type="transmembrane region" description="Helical" evidence="2">
    <location>
        <begin position="200"/>
        <end position="219"/>
    </location>
</feature>
<protein>
    <submittedName>
        <fullName evidence="3">Uncharacterized protein</fullName>
    </submittedName>
</protein>
<name>A0A6A5WE88_9PLEO</name>
<dbReference type="InterPro" id="IPR053018">
    <property type="entry name" value="Elsinochrome_Biosynth-Asso"/>
</dbReference>
<proteinExistence type="predicted"/>
<feature type="transmembrane region" description="Helical" evidence="2">
    <location>
        <begin position="421"/>
        <end position="444"/>
    </location>
</feature>
<dbReference type="OrthoDB" id="5427664at2759"/>
<keyword evidence="2" id="KW-1133">Transmembrane helix</keyword>
<accession>A0A6A5WE88</accession>
<evidence type="ECO:0000256" key="1">
    <source>
        <dbReference type="SAM" id="MobiDB-lite"/>
    </source>
</evidence>
<keyword evidence="4" id="KW-1185">Reference proteome</keyword>
<dbReference type="PANTHER" id="PTHR37577:SF1">
    <property type="entry name" value="INTEGRAL MEMBRANE PROTEIN"/>
    <property type="match status" value="1"/>
</dbReference>
<sequence>MNSSNVTTSPSFRCKGKSYPCAQENPFDPDIAGIGVVVSILASAFFTLAAIVFGYFKRILPGVSLGRADEVFLSDIHRTKAQQDRLEDALEKFVLSLSDQQLVTGLAILIAGFQKCDISSYSQSTVAALAWFSCTTHLATIAVLQRYLRCYAWLRHLRVFGMLLIASLISPSLILTSLTGPVDSSFYCHVRNITFDKRKGFLELMQMIFIIIYLIYAYFKRLMPLYLSPIPTGDRRRLAMAQKHNQAVAGWRRTRSIPENTTRVSAYRMAVLVFIEFNASFISTIASILFMGAYGLTRTILIWSSHSIELEMGLGQMVPLILLVLPVFALIETLSEVREEHRSADGQGLETSHPELQLPANPSHRVSPPLPTQAPTGDQIELVPSHITSSNKPPGIEDEPAENRVDDLMQNIYNKPTFRRWIIFTSIFMLVLALGTGAGCGGAFTQTLWLQFAFTSVLYFFVVSAIAFRGKPLGREVVRLFGQWIFSLATGRKAVGRFRGNASAARA</sequence>
<evidence type="ECO:0000313" key="3">
    <source>
        <dbReference type="EMBL" id="KAF1999214.1"/>
    </source>
</evidence>
<dbReference type="PANTHER" id="PTHR37577">
    <property type="entry name" value="INTEGRAL MEMBRANE PROTEIN"/>
    <property type="match status" value="1"/>
</dbReference>
<dbReference type="AlphaFoldDB" id="A0A6A5WE88"/>
<feature type="region of interest" description="Disordered" evidence="1">
    <location>
        <begin position="341"/>
        <end position="375"/>
    </location>
</feature>